<reference evidence="1" key="1">
    <citation type="submission" date="2022-05" db="EMBL/GenBank/DDBJ databases">
        <title>Chromosome-level genome of Chaenocephalus aceratus.</title>
        <authorList>
            <person name="Park H."/>
        </authorList>
    </citation>
    <scope>NUCLEOTIDE SEQUENCE</scope>
    <source>
        <strain evidence="1">KU_202001</strain>
    </source>
</reference>
<name>A0ACB9WBZ1_CHAAC</name>
<accession>A0ACB9WBZ1</accession>
<protein>
    <submittedName>
        <fullName evidence="1">Uncharacterized protein</fullName>
    </submittedName>
</protein>
<keyword evidence="2" id="KW-1185">Reference proteome</keyword>
<evidence type="ECO:0000313" key="1">
    <source>
        <dbReference type="EMBL" id="KAI4810895.1"/>
    </source>
</evidence>
<dbReference type="Proteomes" id="UP001057452">
    <property type="component" value="Chromosome 16"/>
</dbReference>
<proteinExistence type="predicted"/>
<sequence length="63" mass="6851">RSRVNILFVSSRVQRDGVGCWSGHLELLSWIYGVEDTLTAAVSPSLLRPAVLTCSAQHGLKAK</sequence>
<dbReference type="EMBL" id="CM043800">
    <property type="protein sequence ID" value="KAI4810895.1"/>
    <property type="molecule type" value="Genomic_DNA"/>
</dbReference>
<evidence type="ECO:0000313" key="2">
    <source>
        <dbReference type="Proteomes" id="UP001057452"/>
    </source>
</evidence>
<feature type="non-terminal residue" evidence="1">
    <location>
        <position position="63"/>
    </location>
</feature>
<comment type="caution">
    <text evidence="1">The sequence shown here is derived from an EMBL/GenBank/DDBJ whole genome shotgun (WGS) entry which is preliminary data.</text>
</comment>
<organism evidence="1 2">
    <name type="scientific">Chaenocephalus aceratus</name>
    <name type="common">Blackfin icefish</name>
    <name type="synonym">Chaenichthys aceratus</name>
    <dbReference type="NCBI Taxonomy" id="36190"/>
    <lineage>
        <taxon>Eukaryota</taxon>
        <taxon>Metazoa</taxon>
        <taxon>Chordata</taxon>
        <taxon>Craniata</taxon>
        <taxon>Vertebrata</taxon>
        <taxon>Euteleostomi</taxon>
        <taxon>Actinopterygii</taxon>
        <taxon>Neopterygii</taxon>
        <taxon>Teleostei</taxon>
        <taxon>Neoteleostei</taxon>
        <taxon>Acanthomorphata</taxon>
        <taxon>Eupercaria</taxon>
        <taxon>Perciformes</taxon>
        <taxon>Notothenioidei</taxon>
        <taxon>Channichthyidae</taxon>
        <taxon>Chaenocephalus</taxon>
    </lineage>
</organism>
<feature type="non-terminal residue" evidence="1">
    <location>
        <position position="1"/>
    </location>
</feature>
<gene>
    <name evidence="1" type="ORF">KUCAC02_013822</name>
</gene>